<dbReference type="InterPro" id="IPR004089">
    <property type="entry name" value="MCPsignal_dom"/>
</dbReference>
<feature type="domain" description="Methyl-accepting transducer" evidence="10">
    <location>
        <begin position="439"/>
        <end position="668"/>
    </location>
</feature>
<dbReference type="PANTHER" id="PTHR43531:SF11">
    <property type="entry name" value="METHYL-ACCEPTING CHEMOTAXIS PROTEIN 3"/>
    <property type="match status" value="1"/>
</dbReference>
<dbReference type="SUPFAM" id="SSF103190">
    <property type="entry name" value="Sensory domain-like"/>
    <property type="match status" value="1"/>
</dbReference>
<feature type="transmembrane region" description="Helical" evidence="9">
    <location>
        <begin position="308"/>
        <end position="332"/>
    </location>
</feature>
<name>A0A6N7XPP9_9FIRM</name>
<keyword evidence="5 9" id="KW-1133">Transmembrane helix</keyword>
<dbReference type="SMART" id="SM00283">
    <property type="entry name" value="MA"/>
    <property type="match status" value="1"/>
</dbReference>
<comment type="subcellular location">
    <subcellularLocation>
        <location evidence="1">Cell membrane</location>
        <topology evidence="1">Multi-pass membrane protein</topology>
    </subcellularLocation>
</comment>
<evidence type="ECO:0000256" key="6">
    <source>
        <dbReference type="ARBA" id="ARBA00023136"/>
    </source>
</evidence>
<evidence type="ECO:0000256" key="5">
    <source>
        <dbReference type="ARBA" id="ARBA00022989"/>
    </source>
</evidence>
<evidence type="ECO:0000256" key="1">
    <source>
        <dbReference type="ARBA" id="ARBA00004651"/>
    </source>
</evidence>
<dbReference type="InterPro" id="IPR051310">
    <property type="entry name" value="MCP_chemotaxis"/>
</dbReference>
<dbReference type="InterPro" id="IPR033479">
    <property type="entry name" value="dCache_1"/>
</dbReference>
<evidence type="ECO:0000259" key="10">
    <source>
        <dbReference type="PROSITE" id="PS50111"/>
    </source>
</evidence>
<dbReference type="Pfam" id="PF00672">
    <property type="entry name" value="HAMP"/>
    <property type="match status" value="1"/>
</dbReference>
<feature type="transmembrane region" description="Helical" evidence="9">
    <location>
        <begin position="21"/>
        <end position="48"/>
    </location>
</feature>
<evidence type="ECO:0000256" key="2">
    <source>
        <dbReference type="ARBA" id="ARBA00022475"/>
    </source>
</evidence>
<dbReference type="Pfam" id="PF00015">
    <property type="entry name" value="MCPsignal"/>
    <property type="match status" value="1"/>
</dbReference>
<dbReference type="PROSITE" id="PS50111">
    <property type="entry name" value="CHEMOTAXIS_TRANSDUC_2"/>
    <property type="match status" value="1"/>
</dbReference>
<dbReference type="SUPFAM" id="SSF58104">
    <property type="entry name" value="Methyl-accepting chemotaxis protein (MCP) signaling domain"/>
    <property type="match status" value="1"/>
</dbReference>
<dbReference type="Gene3D" id="3.30.450.20">
    <property type="entry name" value="PAS domain"/>
    <property type="match status" value="2"/>
</dbReference>
<dbReference type="PANTHER" id="PTHR43531">
    <property type="entry name" value="PROTEIN ICFG"/>
    <property type="match status" value="1"/>
</dbReference>
<keyword evidence="8" id="KW-0807">Transducer</keyword>
<gene>
    <name evidence="12" type="ORF">FYJ83_18475</name>
</gene>
<evidence type="ECO:0000256" key="7">
    <source>
        <dbReference type="ARBA" id="ARBA00029447"/>
    </source>
</evidence>
<accession>A0A6N7XPP9</accession>
<dbReference type="GO" id="GO:0006935">
    <property type="term" value="P:chemotaxis"/>
    <property type="evidence" value="ECO:0007669"/>
    <property type="project" value="UniProtKB-KW"/>
</dbReference>
<dbReference type="CDD" id="cd06225">
    <property type="entry name" value="HAMP"/>
    <property type="match status" value="1"/>
</dbReference>
<dbReference type="EMBL" id="VUNQ01000075">
    <property type="protein sequence ID" value="MSU03446.1"/>
    <property type="molecule type" value="Genomic_DNA"/>
</dbReference>
<comment type="similarity">
    <text evidence="7">Belongs to the methyl-accepting chemotaxis (MCP) protein family.</text>
</comment>
<feature type="domain" description="HAMP" evidence="11">
    <location>
        <begin position="334"/>
        <end position="386"/>
    </location>
</feature>
<keyword evidence="6 9" id="KW-0472">Membrane</keyword>
<keyword evidence="4 9" id="KW-0812">Transmembrane</keyword>
<dbReference type="CDD" id="cd11386">
    <property type="entry name" value="MCP_signal"/>
    <property type="match status" value="1"/>
</dbReference>
<dbReference type="GO" id="GO:0005886">
    <property type="term" value="C:plasma membrane"/>
    <property type="evidence" value="ECO:0007669"/>
    <property type="project" value="UniProtKB-SubCell"/>
</dbReference>
<dbReference type="Pfam" id="PF02743">
    <property type="entry name" value="dCache_1"/>
    <property type="match status" value="1"/>
</dbReference>
<evidence type="ECO:0000313" key="12">
    <source>
        <dbReference type="EMBL" id="MSU03446.1"/>
    </source>
</evidence>
<dbReference type="GO" id="GO:0004888">
    <property type="term" value="F:transmembrane signaling receptor activity"/>
    <property type="evidence" value="ECO:0007669"/>
    <property type="project" value="TreeGrafter"/>
</dbReference>
<reference evidence="12 13" key="1">
    <citation type="submission" date="2019-09" db="EMBL/GenBank/DDBJ databases">
        <title>In-depth cultivation of the pig gut microbiome towards novel bacterial diversity and tailored functional studies.</title>
        <authorList>
            <person name="Wylensek D."/>
            <person name="Hitch T.C.A."/>
            <person name="Clavel T."/>
        </authorList>
    </citation>
    <scope>NUCLEOTIDE SEQUENCE [LARGE SCALE GENOMIC DNA]</scope>
    <source>
        <strain evidence="12 13">WCA3-693-APC-4?</strain>
    </source>
</reference>
<dbReference type="CDD" id="cd12913">
    <property type="entry name" value="PDC1_MCP_like"/>
    <property type="match status" value="1"/>
</dbReference>
<dbReference type="CDD" id="cd12912">
    <property type="entry name" value="PDC2_MCP_like"/>
    <property type="match status" value="1"/>
</dbReference>
<keyword evidence="3" id="KW-0145">Chemotaxis</keyword>
<evidence type="ECO:0000256" key="3">
    <source>
        <dbReference type="ARBA" id="ARBA00022500"/>
    </source>
</evidence>
<dbReference type="Gene3D" id="1.10.287.950">
    <property type="entry name" value="Methyl-accepting chemotaxis protein"/>
    <property type="match status" value="1"/>
</dbReference>
<dbReference type="AlphaFoldDB" id="A0A6N7XPP9"/>
<evidence type="ECO:0000259" key="11">
    <source>
        <dbReference type="PROSITE" id="PS50885"/>
    </source>
</evidence>
<evidence type="ECO:0000256" key="8">
    <source>
        <dbReference type="PROSITE-ProRule" id="PRU00284"/>
    </source>
</evidence>
<dbReference type="PROSITE" id="PS50885">
    <property type="entry name" value="HAMP"/>
    <property type="match status" value="1"/>
</dbReference>
<evidence type="ECO:0000313" key="13">
    <source>
        <dbReference type="Proteomes" id="UP000469523"/>
    </source>
</evidence>
<organism evidence="12 13">
    <name type="scientific">Tissierella pigra</name>
    <dbReference type="NCBI Taxonomy" id="2607614"/>
    <lineage>
        <taxon>Bacteria</taxon>
        <taxon>Bacillati</taxon>
        <taxon>Bacillota</taxon>
        <taxon>Tissierellia</taxon>
        <taxon>Tissierellales</taxon>
        <taxon>Tissierellaceae</taxon>
        <taxon>Tissierella</taxon>
    </lineage>
</organism>
<dbReference type="SMART" id="SM00304">
    <property type="entry name" value="HAMP"/>
    <property type="match status" value="1"/>
</dbReference>
<proteinExistence type="inferred from homology"/>
<comment type="caution">
    <text evidence="12">The sequence shown here is derived from an EMBL/GenBank/DDBJ whole genome shotgun (WGS) entry which is preliminary data.</text>
</comment>
<evidence type="ECO:0000256" key="9">
    <source>
        <dbReference type="SAM" id="Phobius"/>
    </source>
</evidence>
<dbReference type="InterPro" id="IPR029151">
    <property type="entry name" value="Sensor-like_sf"/>
</dbReference>
<dbReference type="RefSeq" id="WP_154443004.1">
    <property type="nucleotide sequence ID" value="NZ_JAHLPJ010000001.1"/>
</dbReference>
<protein>
    <submittedName>
        <fullName evidence="12">Methyl-accepting chemotaxis protein</fullName>
    </submittedName>
</protein>
<dbReference type="Gene3D" id="6.10.340.10">
    <property type="match status" value="1"/>
</dbReference>
<evidence type="ECO:0000256" key="4">
    <source>
        <dbReference type="ARBA" id="ARBA00022692"/>
    </source>
</evidence>
<keyword evidence="2" id="KW-1003">Cell membrane</keyword>
<dbReference type="InterPro" id="IPR003660">
    <property type="entry name" value="HAMP_dom"/>
</dbReference>
<sequence length="685" mass="74782">MIKKKLSLKNSKILTKQFESLFSKIFTFVGIPVILAFVVVGVIMLVLVSTSVNKLTTNELVARSQAASHEINNYFTKHFEIIKTAASNAYLERLFIEIDAGTRIDDYEEFDSIRKTLRNIQDEYSDSVLAVWIADVNSSQLINADDYHSDGSWDIQNRSWFIEMSNKKTTILTEPYEDTATKLQVVTVVTPIFKAGTQEIIGAVGLDFSLEELGETVGSYTLGKTGFYILTTKSGQIIYHPVEENINQPISDVSMSQNIKEAILSQSEGSLKYTSHNTKSYGYVSLVGDTGWTIAAGLPSGEFNKDSYIIFILMVVIFVAAIAIIGMIIWALSIQIVAPIKELTNTANLIAEGNLDVSADVSSKDEIGQMGEAINKTVVQLRRYIAYIKEITFTLENMSQGDMRIHLEEDYIGDFESIKLAFMNLSTSLNHTLRTIDIAAEQVSAGSIQVSDGAQALASGATEQAASIEELSASIEQVAEEAVENTSNVAAAAKYIEEVGEKVDTGNEHMKQLTNAMKNIHSASSEIASITKVIEDISFQTNLLALNAAIEAARAGEAGRGFAVVADEVRKLAAKSSDAVNQTSKLIQMSVDAVEKGIEITDDTVKVLQDVQEKTSQVVESFDNIKKSSFEQTNTIEQIKEGISEISAVIQNNAATAEENSATSEEMSAQAVTLNEEVGKFKLNS</sequence>
<dbReference type="GO" id="GO:0007165">
    <property type="term" value="P:signal transduction"/>
    <property type="evidence" value="ECO:0007669"/>
    <property type="project" value="UniProtKB-KW"/>
</dbReference>
<keyword evidence="13" id="KW-1185">Reference proteome</keyword>
<dbReference type="Proteomes" id="UP000469523">
    <property type="component" value="Unassembled WGS sequence"/>
</dbReference>